<dbReference type="SUPFAM" id="SSF103473">
    <property type="entry name" value="MFS general substrate transporter"/>
    <property type="match status" value="1"/>
</dbReference>
<feature type="transmembrane region" description="Helical" evidence="1">
    <location>
        <begin position="94"/>
        <end position="116"/>
    </location>
</feature>
<sequence length="213" mass="21587">MGVGIRAMPEPVTARSPRELRITRLTVPAAMRTTFAKATIAGFASFAVLGLFTAVTPLFLRTLLAVPAGLLVCWLLAVSTFGQTVLVPRLRAHALPVGSATLAFGALVLAGALAAGSLPLQLVATTLAGLGQGTTFRTALALLTATSPPDRRAEVASSFFVVAYIAISAPIVGEGLAVQLVGLRTASVGFGVVVAVLAAGTTASFRPTAPPTP</sequence>
<comment type="caution">
    <text evidence="2">The sequence shown here is derived from an EMBL/GenBank/DDBJ whole genome shotgun (WGS) entry which is preliminary data.</text>
</comment>
<feature type="transmembrane region" description="Helical" evidence="1">
    <location>
        <begin position="66"/>
        <end position="87"/>
    </location>
</feature>
<dbReference type="Proteomes" id="UP000649573">
    <property type="component" value="Unassembled WGS sequence"/>
</dbReference>
<dbReference type="InterPro" id="IPR036259">
    <property type="entry name" value="MFS_trans_sf"/>
</dbReference>
<dbReference type="Gene3D" id="1.20.1250.20">
    <property type="entry name" value="MFS general substrate transporter like domains"/>
    <property type="match status" value="1"/>
</dbReference>
<feature type="transmembrane region" description="Helical" evidence="1">
    <location>
        <begin position="40"/>
        <end position="60"/>
    </location>
</feature>
<name>A0ABQ2U9S7_9PSEU</name>
<keyword evidence="3" id="KW-1185">Reference proteome</keyword>
<feature type="transmembrane region" description="Helical" evidence="1">
    <location>
        <begin position="185"/>
        <end position="205"/>
    </location>
</feature>
<protein>
    <recommendedName>
        <fullName evidence="4">Major Facilitator Superfamily protein</fullName>
    </recommendedName>
</protein>
<keyword evidence="1" id="KW-0812">Transmembrane</keyword>
<keyword evidence="1" id="KW-0472">Membrane</keyword>
<dbReference type="EMBL" id="BMRE01000001">
    <property type="protein sequence ID" value="GGU15254.1"/>
    <property type="molecule type" value="Genomic_DNA"/>
</dbReference>
<evidence type="ECO:0000313" key="2">
    <source>
        <dbReference type="EMBL" id="GGU15254.1"/>
    </source>
</evidence>
<feature type="transmembrane region" description="Helical" evidence="1">
    <location>
        <begin position="155"/>
        <end position="173"/>
    </location>
</feature>
<evidence type="ECO:0008006" key="4">
    <source>
        <dbReference type="Google" id="ProtNLM"/>
    </source>
</evidence>
<gene>
    <name evidence="2" type="ORF">GCM10010178_03440</name>
</gene>
<organism evidence="2 3">
    <name type="scientific">Lentzea flava</name>
    <dbReference type="NCBI Taxonomy" id="103732"/>
    <lineage>
        <taxon>Bacteria</taxon>
        <taxon>Bacillati</taxon>
        <taxon>Actinomycetota</taxon>
        <taxon>Actinomycetes</taxon>
        <taxon>Pseudonocardiales</taxon>
        <taxon>Pseudonocardiaceae</taxon>
        <taxon>Lentzea</taxon>
    </lineage>
</organism>
<proteinExistence type="predicted"/>
<reference evidence="3" key="1">
    <citation type="journal article" date="2019" name="Int. J. Syst. Evol. Microbiol.">
        <title>The Global Catalogue of Microorganisms (GCM) 10K type strain sequencing project: providing services to taxonomists for standard genome sequencing and annotation.</title>
        <authorList>
            <consortium name="The Broad Institute Genomics Platform"/>
            <consortium name="The Broad Institute Genome Sequencing Center for Infectious Disease"/>
            <person name="Wu L."/>
            <person name="Ma J."/>
        </authorList>
    </citation>
    <scope>NUCLEOTIDE SEQUENCE [LARGE SCALE GENOMIC DNA]</scope>
    <source>
        <strain evidence="3">JCM 3296</strain>
    </source>
</reference>
<evidence type="ECO:0000256" key="1">
    <source>
        <dbReference type="SAM" id="Phobius"/>
    </source>
</evidence>
<accession>A0ABQ2U9S7</accession>
<evidence type="ECO:0000313" key="3">
    <source>
        <dbReference type="Proteomes" id="UP000649573"/>
    </source>
</evidence>
<keyword evidence="1" id="KW-1133">Transmembrane helix</keyword>